<evidence type="ECO:0000256" key="3">
    <source>
        <dbReference type="ARBA" id="ARBA00023242"/>
    </source>
</evidence>
<dbReference type="PANTHER" id="PTHR23188">
    <property type="entry name" value="RNA POLYMERASE II-ASSOCIATED FACTOR 1 HOMOLOG"/>
    <property type="match status" value="1"/>
</dbReference>
<feature type="compositionally biased region" description="Basic and acidic residues" evidence="4">
    <location>
        <begin position="436"/>
        <end position="462"/>
    </location>
</feature>
<dbReference type="Pfam" id="PF03985">
    <property type="entry name" value="Paf1"/>
    <property type="match status" value="1"/>
</dbReference>
<dbReference type="InterPro" id="IPR007133">
    <property type="entry name" value="RNA_pol_II-assoc_Paf1"/>
</dbReference>
<reference evidence="5 6" key="1">
    <citation type="journal article" date="2022" name="bioRxiv">
        <title>Genomics of Preaxostyla Flagellates Illuminates Evolutionary Transitions and the Path Towards Mitochondrial Loss.</title>
        <authorList>
            <person name="Novak L.V.F."/>
            <person name="Treitli S.C."/>
            <person name="Pyrih J."/>
            <person name="Halakuc P."/>
            <person name="Pipaliya S.V."/>
            <person name="Vacek V."/>
            <person name="Brzon O."/>
            <person name="Soukal P."/>
            <person name="Eme L."/>
            <person name="Dacks J.B."/>
            <person name="Karnkowska A."/>
            <person name="Elias M."/>
            <person name="Hampl V."/>
        </authorList>
    </citation>
    <scope>NUCLEOTIDE SEQUENCE [LARGE SCALE GENOMIC DNA]</scope>
    <source>
        <strain evidence="5">NAU3</strain>
        <tissue evidence="5">Gut</tissue>
    </source>
</reference>
<comment type="caution">
    <text evidence="5">The sequence shown here is derived from an EMBL/GenBank/DDBJ whole genome shotgun (WGS) entry which is preliminary data.</text>
</comment>
<feature type="compositionally biased region" description="Acidic residues" evidence="4">
    <location>
        <begin position="506"/>
        <end position="515"/>
    </location>
</feature>
<dbReference type="EMBL" id="JARBJD010000001">
    <property type="protein sequence ID" value="KAK2964901.1"/>
    <property type="molecule type" value="Genomic_DNA"/>
</dbReference>
<evidence type="ECO:0000313" key="5">
    <source>
        <dbReference type="EMBL" id="KAK2964901.1"/>
    </source>
</evidence>
<protein>
    <submittedName>
        <fullName evidence="5">RNA polymerase II-associated factor 1</fullName>
    </submittedName>
</protein>
<feature type="compositionally biased region" description="Acidic residues" evidence="4">
    <location>
        <begin position="524"/>
        <end position="533"/>
    </location>
</feature>
<gene>
    <name evidence="5" type="ORF">BLNAU_202</name>
</gene>
<organism evidence="5 6">
    <name type="scientific">Blattamonas nauphoetae</name>
    <dbReference type="NCBI Taxonomy" id="2049346"/>
    <lineage>
        <taxon>Eukaryota</taxon>
        <taxon>Metamonada</taxon>
        <taxon>Preaxostyla</taxon>
        <taxon>Oxymonadida</taxon>
        <taxon>Blattamonas</taxon>
    </lineage>
</organism>
<dbReference type="Proteomes" id="UP001281761">
    <property type="component" value="Unassembled WGS sequence"/>
</dbReference>
<evidence type="ECO:0000256" key="2">
    <source>
        <dbReference type="ARBA" id="ARBA00007560"/>
    </source>
</evidence>
<keyword evidence="3" id="KW-0539">Nucleus</keyword>
<accession>A0ABQ9YMC7</accession>
<sequence>MSLPSPITPINYRLTLPDVPADPILLSIKSDPSSFIEFTDTDFAKNSRWPLLSEPDLGVPIDLVKFIADTIIFDPAPIDPTTPSATLDPRDEILLPEEIDLKGIPEKGDLVMKNRRKGGQTQTFVKQNFFNDDQIFAPNRATITKEQEELEADQHEDILEMPRFADRYQELEETFTAFHDNDFESFKHPTKPHLTANKVSSLLPNTEGWGNIFSQIIFENDRSLPQDARMEHSLIFDEENNPNEYNLLLPVTNRPLDSYQDSGLVNEIDEELQKGDIETAASKRDQLYHARDYEGTLHNELVKGDHDEFQSVPHGEEDDEMNFPMNFRRQYKWFRGYRGTKDTTVLFPPLEDMAKPLFEDPEAMRGIVMEELQQDRPLINTELLGVYDPLPTLPLSLYPPTSQVLTDTFCFCYDDYDDNFVYLPITSRIRLNPIPRQERDKERGLFRRDPRRRDDRDYGRDEAIQEMMEKVITVAVRPMNEAEKNTAESYMQQLDVPNPDLYGIDGEGDGEVNEDEERHIDGGLDYDQDEYED</sequence>
<keyword evidence="6" id="KW-1185">Reference proteome</keyword>
<evidence type="ECO:0000256" key="4">
    <source>
        <dbReference type="SAM" id="MobiDB-lite"/>
    </source>
</evidence>
<evidence type="ECO:0000313" key="6">
    <source>
        <dbReference type="Proteomes" id="UP001281761"/>
    </source>
</evidence>
<comment type="subcellular location">
    <subcellularLocation>
        <location evidence="1">Nucleus</location>
    </subcellularLocation>
</comment>
<proteinExistence type="inferred from homology"/>
<comment type="similarity">
    <text evidence="2">Belongs to the PAF1 family.</text>
</comment>
<dbReference type="PANTHER" id="PTHR23188:SF12">
    <property type="entry name" value="RNA POLYMERASE II-ASSOCIATED FACTOR 1 HOMOLOG"/>
    <property type="match status" value="1"/>
</dbReference>
<evidence type="ECO:0000256" key="1">
    <source>
        <dbReference type="ARBA" id="ARBA00004123"/>
    </source>
</evidence>
<feature type="region of interest" description="Disordered" evidence="4">
    <location>
        <begin position="493"/>
        <end position="533"/>
    </location>
</feature>
<name>A0ABQ9YMC7_9EUKA</name>
<feature type="region of interest" description="Disordered" evidence="4">
    <location>
        <begin position="434"/>
        <end position="462"/>
    </location>
</feature>